<evidence type="ECO:0000313" key="2">
    <source>
        <dbReference type="Proteomes" id="UP000004995"/>
    </source>
</evidence>
<organism evidence="1 2">
    <name type="scientific">Setaria italica</name>
    <name type="common">Foxtail millet</name>
    <name type="synonym">Panicum italicum</name>
    <dbReference type="NCBI Taxonomy" id="4555"/>
    <lineage>
        <taxon>Eukaryota</taxon>
        <taxon>Viridiplantae</taxon>
        <taxon>Streptophyta</taxon>
        <taxon>Embryophyta</taxon>
        <taxon>Tracheophyta</taxon>
        <taxon>Spermatophyta</taxon>
        <taxon>Magnoliopsida</taxon>
        <taxon>Liliopsida</taxon>
        <taxon>Poales</taxon>
        <taxon>Poaceae</taxon>
        <taxon>PACMAD clade</taxon>
        <taxon>Panicoideae</taxon>
        <taxon>Panicodae</taxon>
        <taxon>Paniceae</taxon>
        <taxon>Cenchrinae</taxon>
        <taxon>Setaria</taxon>
    </lineage>
</organism>
<dbReference type="PANTHER" id="PTHR10775:SF189">
    <property type="entry name" value="OS03G0380600 PROTEIN"/>
    <property type="match status" value="1"/>
</dbReference>
<name>K3YMM2_SETIT</name>
<dbReference type="STRING" id="4555.K3YMM2"/>
<evidence type="ECO:0000313" key="1">
    <source>
        <dbReference type="EnsemblPlants" id="KQL00563"/>
    </source>
</evidence>
<protein>
    <submittedName>
        <fullName evidence="1">Uncharacterized protein</fullName>
    </submittedName>
</protein>
<dbReference type="Proteomes" id="UP000004995">
    <property type="component" value="Unassembled WGS sequence"/>
</dbReference>
<dbReference type="HOGENOM" id="CLU_012006_9_0_1"/>
<dbReference type="OMA" id="RRNENCH"/>
<accession>K3YMM2</accession>
<dbReference type="PANTHER" id="PTHR10775">
    <property type="entry name" value="OS08G0208400 PROTEIN"/>
    <property type="match status" value="1"/>
</dbReference>
<reference evidence="2" key="1">
    <citation type="journal article" date="2012" name="Nat. Biotechnol.">
        <title>Reference genome sequence of the model plant Setaria.</title>
        <authorList>
            <person name="Bennetzen J.L."/>
            <person name="Schmutz J."/>
            <person name="Wang H."/>
            <person name="Percifield R."/>
            <person name="Hawkins J."/>
            <person name="Pontaroli A.C."/>
            <person name="Estep M."/>
            <person name="Feng L."/>
            <person name="Vaughn J.N."/>
            <person name="Grimwood J."/>
            <person name="Jenkins J."/>
            <person name="Barry K."/>
            <person name="Lindquist E."/>
            <person name="Hellsten U."/>
            <person name="Deshpande S."/>
            <person name="Wang X."/>
            <person name="Wu X."/>
            <person name="Mitros T."/>
            <person name="Triplett J."/>
            <person name="Yang X."/>
            <person name="Ye C.Y."/>
            <person name="Mauro-Herrera M."/>
            <person name="Wang L."/>
            <person name="Li P."/>
            <person name="Sharma M."/>
            <person name="Sharma R."/>
            <person name="Ronald P.C."/>
            <person name="Panaud O."/>
            <person name="Kellogg E.A."/>
            <person name="Brutnell T.P."/>
            <person name="Doust A.N."/>
            <person name="Tuskan G.A."/>
            <person name="Rokhsar D."/>
            <person name="Devos K.M."/>
        </authorList>
    </citation>
    <scope>NUCLEOTIDE SEQUENCE [LARGE SCALE GENOMIC DNA]</scope>
    <source>
        <strain evidence="2">cv. Yugu1</strain>
    </source>
</reference>
<dbReference type="AlphaFoldDB" id="K3YMM2"/>
<keyword evidence="2" id="KW-1185">Reference proteome</keyword>
<dbReference type="EMBL" id="AGNK02003527">
    <property type="status" value="NOT_ANNOTATED_CDS"/>
    <property type="molecule type" value="Genomic_DNA"/>
</dbReference>
<proteinExistence type="predicted"/>
<dbReference type="EnsemblPlants" id="KQL00563">
    <property type="protein sequence ID" value="KQL00563"/>
    <property type="gene ID" value="SETIT_015503mg"/>
</dbReference>
<sequence length="306" mass="35063">MEDMLRHIEPEVLLGSAKGLENFETLKKAANDRMYVGCGKEWTVLRFVLHLLILKTKFGWSNNSFNDLLTLLGNFLPKPNFVPKNTYEEKKIINPMKMHVQRTHACRNHCILYHGEYAALEKCPNCDASLVKGKTSCVVCLDGASYVYLKGSTKIVFMRHRRFLLKMHIPQDEGLFYGTNENDFAQNQLRSETTNVADMPFKEMSIFFKYLPYWQELAVRHAIDGMHLQKNVFDSTIGFLGLSGKAKDGLKSRKDLVDLQIRPELHPQELLNGKYYLPSASYNLIPDERLAICAGGRHLCWLKVAS</sequence>
<reference evidence="1" key="2">
    <citation type="submission" date="2018-08" db="UniProtKB">
        <authorList>
            <consortium name="EnsemblPlants"/>
        </authorList>
    </citation>
    <scope>IDENTIFICATION</scope>
    <source>
        <strain evidence="1">Yugu1</strain>
    </source>
</reference>
<dbReference type="Gramene" id="KQL00563">
    <property type="protein sequence ID" value="KQL00563"/>
    <property type="gene ID" value="SETIT_015503mg"/>
</dbReference>
<dbReference type="InParanoid" id="K3YMM2"/>
<dbReference type="eggNOG" id="ENOG502QWJJ">
    <property type="taxonomic scope" value="Eukaryota"/>
</dbReference>